<dbReference type="HOGENOM" id="CLU_2113361_0_0_1"/>
<evidence type="ECO:0000313" key="2">
    <source>
        <dbReference type="Proteomes" id="UP000026915"/>
    </source>
</evidence>
<dbReference type="Gramene" id="EOX97047">
    <property type="protein sequence ID" value="EOX97047"/>
    <property type="gene ID" value="TCM_006162"/>
</dbReference>
<accession>A0A061DXA6</accession>
<sequence length="115" mass="13089">MCSATLGQCPLFSFFIHKIMTSSKLGRIQFGFVISEQESSCMKTVLAILHENILPSECVQSAMWISLSSLLSEETTTVNWDLILWHPLFLFWPFFYGSLRVPFPSLLPHTMAEIS</sequence>
<organism evidence="1 2">
    <name type="scientific">Theobroma cacao</name>
    <name type="common">Cacao</name>
    <name type="synonym">Cocoa</name>
    <dbReference type="NCBI Taxonomy" id="3641"/>
    <lineage>
        <taxon>Eukaryota</taxon>
        <taxon>Viridiplantae</taxon>
        <taxon>Streptophyta</taxon>
        <taxon>Embryophyta</taxon>
        <taxon>Tracheophyta</taxon>
        <taxon>Spermatophyta</taxon>
        <taxon>Magnoliopsida</taxon>
        <taxon>eudicotyledons</taxon>
        <taxon>Gunneridae</taxon>
        <taxon>Pentapetalae</taxon>
        <taxon>rosids</taxon>
        <taxon>malvids</taxon>
        <taxon>Malvales</taxon>
        <taxon>Malvaceae</taxon>
        <taxon>Byttnerioideae</taxon>
        <taxon>Theobroma</taxon>
    </lineage>
</organism>
<evidence type="ECO:0000313" key="1">
    <source>
        <dbReference type="EMBL" id="EOX97047.1"/>
    </source>
</evidence>
<name>A0A061DXA6_THECC</name>
<dbReference type="AlphaFoldDB" id="A0A061DXA6"/>
<reference evidence="1 2" key="1">
    <citation type="journal article" date="2013" name="Genome Biol.">
        <title>The genome sequence of the most widely cultivated cacao type and its use to identify candidate genes regulating pod color.</title>
        <authorList>
            <person name="Motamayor J.C."/>
            <person name="Mockaitis K."/>
            <person name="Schmutz J."/>
            <person name="Haiminen N."/>
            <person name="Iii D.L."/>
            <person name="Cornejo O."/>
            <person name="Findley S.D."/>
            <person name="Zheng P."/>
            <person name="Utro F."/>
            <person name="Royaert S."/>
            <person name="Saski C."/>
            <person name="Jenkins J."/>
            <person name="Podicheti R."/>
            <person name="Zhao M."/>
            <person name="Scheffler B.E."/>
            <person name="Stack J.C."/>
            <person name="Feltus F.A."/>
            <person name="Mustiga G.M."/>
            <person name="Amores F."/>
            <person name="Phillips W."/>
            <person name="Marelli J.P."/>
            <person name="May G.D."/>
            <person name="Shapiro H."/>
            <person name="Ma J."/>
            <person name="Bustamante C.D."/>
            <person name="Schnell R.J."/>
            <person name="Main D."/>
            <person name="Gilbert D."/>
            <person name="Parida L."/>
            <person name="Kuhn D.N."/>
        </authorList>
    </citation>
    <scope>NUCLEOTIDE SEQUENCE [LARGE SCALE GENOMIC DNA]</scope>
    <source>
        <strain evidence="2">cv. Matina 1-6</strain>
    </source>
</reference>
<dbReference type="Proteomes" id="UP000026915">
    <property type="component" value="Chromosome 2"/>
</dbReference>
<gene>
    <name evidence="1" type="ORF">TCM_006162</name>
</gene>
<proteinExistence type="predicted"/>
<dbReference type="EMBL" id="CM001880">
    <property type="protein sequence ID" value="EOX97047.1"/>
    <property type="molecule type" value="Genomic_DNA"/>
</dbReference>
<keyword evidence="2" id="KW-1185">Reference proteome</keyword>
<dbReference type="InParanoid" id="A0A061DXA6"/>
<protein>
    <submittedName>
        <fullName evidence="1">Uncharacterized protein</fullName>
    </submittedName>
</protein>